<name>A0ABR4BXN2_9HELO</name>
<evidence type="ECO:0000313" key="2">
    <source>
        <dbReference type="Proteomes" id="UP001595075"/>
    </source>
</evidence>
<dbReference type="EMBL" id="JAZHXI010000017">
    <property type="protein sequence ID" value="KAL2062415.1"/>
    <property type="molecule type" value="Genomic_DNA"/>
</dbReference>
<sequence length="72" mass="8188">MTKIPHDIQELNPRYLTSGTTYVFNRRSAIPLLTSPELEQGPPEPISTHTQTSVGVRALNFHTVFRYVTYAQ</sequence>
<gene>
    <name evidence="1" type="ORF">VTL71DRAFT_6681</name>
</gene>
<comment type="caution">
    <text evidence="1">The sequence shown here is derived from an EMBL/GenBank/DDBJ whole genome shotgun (WGS) entry which is preliminary data.</text>
</comment>
<accession>A0ABR4BXN2</accession>
<keyword evidence="2" id="KW-1185">Reference proteome</keyword>
<protein>
    <submittedName>
        <fullName evidence="1">Uncharacterized protein</fullName>
    </submittedName>
</protein>
<proteinExistence type="predicted"/>
<reference evidence="1 2" key="1">
    <citation type="journal article" date="2024" name="Commun. Biol.">
        <title>Comparative genomic analysis of thermophilic fungi reveals convergent evolutionary adaptations and gene losses.</title>
        <authorList>
            <person name="Steindorff A.S."/>
            <person name="Aguilar-Pontes M.V."/>
            <person name="Robinson A.J."/>
            <person name="Andreopoulos B."/>
            <person name="LaButti K."/>
            <person name="Kuo A."/>
            <person name="Mondo S."/>
            <person name="Riley R."/>
            <person name="Otillar R."/>
            <person name="Haridas S."/>
            <person name="Lipzen A."/>
            <person name="Grimwood J."/>
            <person name="Schmutz J."/>
            <person name="Clum A."/>
            <person name="Reid I.D."/>
            <person name="Moisan M.C."/>
            <person name="Butler G."/>
            <person name="Nguyen T.T.M."/>
            <person name="Dewar K."/>
            <person name="Conant G."/>
            <person name="Drula E."/>
            <person name="Henrissat B."/>
            <person name="Hansel C."/>
            <person name="Singer S."/>
            <person name="Hutchinson M.I."/>
            <person name="de Vries R.P."/>
            <person name="Natvig D.O."/>
            <person name="Powell A.J."/>
            <person name="Tsang A."/>
            <person name="Grigoriev I.V."/>
        </authorList>
    </citation>
    <scope>NUCLEOTIDE SEQUENCE [LARGE SCALE GENOMIC DNA]</scope>
    <source>
        <strain evidence="1 2">CBS 494.80</strain>
    </source>
</reference>
<evidence type="ECO:0000313" key="1">
    <source>
        <dbReference type="EMBL" id="KAL2062415.1"/>
    </source>
</evidence>
<organism evidence="1 2">
    <name type="scientific">Oculimacula yallundae</name>
    <dbReference type="NCBI Taxonomy" id="86028"/>
    <lineage>
        <taxon>Eukaryota</taxon>
        <taxon>Fungi</taxon>
        <taxon>Dikarya</taxon>
        <taxon>Ascomycota</taxon>
        <taxon>Pezizomycotina</taxon>
        <taxon>Leotiomycetes</taxon>
        <taxon>Helotiales</taxon>
        <taxon>Ploettnerulaceae</taxon>
        <taxon>Oculimacula</taxon>
    </lineage>
</organism>
<dbReference type="Proteomes" id="UP001595075">
    <property type="component" value="Unassembled WGS sequence"/>
</dbReference>